<dbReference type="PANTHER" id="PTHR22696:SF1">
    <property type="entry name" value="E3 UBIQUITIN-PROTEIN LIGASE RNF26"/>
    <property type="match status" value="1"/>
</dbReference>
<keyword evidence="6 20" id="KW-0812">Transmembrane</keyword>
<comment type="function">
    <text evidence="14">E3 ubiquitin-protein ligase that plays a key role in endosome organization by retaining vesicles in the perinuclear cloud. Acts as a platform for perinuclear positioning of the endosomal system by mediating ubiquitination of SQSTM1 through interaction with the ubiquitin conjugating enzyme UBE2J1. Ubiquitinated SQSTM1 attracts specific vesicle-associated adapters, forming a molecular bridge that restrains cognate vesicles in the perinuclear region and organizes the endosomal pathway for efficient cargo transport. Also acts as a regulator of type I interferon production in response to viral infection by mediating the formation of 'Lys-11'-linked polyubiquitin chains on TMEM173/STING, leading to stabilize TMEM173/STING. Also required to limit type I interferon response by promoting autophagic degradation of IRF3.</text>
</comment>
<dbReference type="Gene3D" id="3.30.40.10">
    <property type="entry name" value="Zinc/RING finger domain, C3HC4 (zinc finger)"/>
    <property type="match status" value="1"/>
</dbReference>
<evidence type="ECO:0000256" key="20">
    <source>
        <dbReference type="SAM" id="Phobius"/>
    </source>
</evidence>
<keyword evidence="7" id="KW-0479">Metal-binding</keyword>
<comment type="pathway">
    <text evidence="3">Protein modification; protein ubiquitination.</text>
</comment>
<keyword evidence="23" id="KW-1185">Reference proteome</keyword>
<feature type="compositionally biased region" description="Basic and acidic residues" evidence="19">
    <location>
        <begin position="320"/>
        <end position="337"/>
    </location>
</feature>
<dbReference type="GO" id="GO:0005789">
    <property type="term" value="C:endoplasmic reticulum membrane"/>
    <property type="evidence" value="ECO:0007669"/>
    <property type="project" value="UniProtKB-SubCell"/>
</dbReference>
<evidence type="ECO:0000256" key="18">
    <source>
        <dbReference type="PROSITE-ProRule" id="PRU00175"/>
    </source>
</evidence>
<evidence type="ECO:0000256" key="1">
    <source>
        <dbReference type="ARBA" id="ARBA00000900"/>
    </source>
</evidence>
<evidence type="ECO:0000256" key="10">
    <source>
        <dbReference type="ARBA" id="ARBA00022824"/>
    </source>
</evidence>
<evidence type="ECO:0000313" key="23">
    <source>
        <dbReference type="Proteomes" id="UP000264820"/>
    </source>
</evidence>
<dbReference type="GO" id="GO:0006511">
    <property type="term" value="P:ubiquitin-dependent protein catabolic process"/>
    <property type="evidence" value="ECO:0007669"/>
    <property type="project" value="TreeGrafter"/>
</dbReference>
<evidence type="ECO:0000313" key="22">
    <source>
        <dbReference type="Ensembl" id="ENSHCOP00000026053.1"/>
    </source>
</evidence>
<dbReference type="AlphaFoldDB" id="A0A3Q2ZI47"/>
<keyword evidence="10" id="KW-0256">Endoplasmic reticulum</keyword>
<dbReference type="EC" id="2.3.2.27" evidence="4"/>
<dbReference type="KEGG" id="hcq:109529381"/>
<evidence type="ECO:0000256" key="15">
    <source>
        <dbReference type="ARBA" id="ARBA00063040"/>
    </source>
</evidence>
<dbReference type="GO" id="GO:0061630">
    <property type="term" value="F:ubiquitin protein ligase activity"/>
    <property type="evidence" value="ECO:0007669"/>
    <property type="project" value="UniProtKB-EC"/>
</dbReference>
<keyword evidence="12 20" id="KW-1133">Transmembrane helix</keyword>
<dbReference type="Pfam" id="PF13920">
    <property type="entry name" value="zf-C3HC4_3"/>
    <property type="match status" value="1"/>
</dbReference>
<dbReference type="GeneTree" id="ENSGT00390000016584"/>
<feature type="transmembrane region" description="Helical" evidence="20">
    <location>
        <begin position="140"/>
        <end position="159"/>
    </location>
</feature>
<evidence type="ECO:0000256" key="13">
    <source>
        <dbReference type="ARBA" id="ARBA00023136"/>
    </source>
</evidence>
<comment type="subcellular location">
    <subcellularLocation>
        <location evidence="2">Endoplasmic reticulum membrane</location>
        <topology evidence="2">Multi-pass membrane protein</topology>
    </subcellularLocation>
</comment>
<feature type="region of interest" description="Disordered" evidence="19">
    <location>
        <begin position="310"/>
        <end position="348"/>
    </location>
</feature>
<evidence type="ECO:0000259" key="21">
    <source>
        <dbReference type="PROSITE" id="PS50089"/>
    </source>
</evidence>
<protein>
    <recommendedName>
        <fullName evidence="16">E3 ubiquitin-protein ligase RNF26</fullName>
        <ecNumber evidence="4">2.3.2.27</ecNumber>
    </recommendedName>
    <alternativeName>
        <fullName evidence="17">RING finger protein 26</fullName>
    </alternativeName>
</protein>
<dbReference type="PANTHER" id="PTHR22696">
    <property type="entry name" value="E3 UBIQUITIN-PROTEIN LIGASE RNF26"/>
    <property type="match status" value="1"/>
</dbReference>
<reference evidence="22" key="1">
    <citation type="submission" date="2025-08" db="UniProtKB">
        <authorList>
            <consortium name="Ensembl"/>
        </authorList>
    </citation>
    <scope>IDENTIFICATION</scope>
</reference>
<keyword evidence="5" id="KW-0808">Transferase</keyword>
<feature type="domain" description="RING-type" evidence="21">
    <location>
        <begin position="374"/>
        <end position="416"/>
    </location>
</feature>
<keyword evidence="8 18" id="KW-0863">Zinc-finger</keyword>
<evidence type="ECO:0000256" key="4">
    <source>
        <dbReference type="ARBA" id="ARBA00012483"/>
    </source>
</evidence>
<feature type="transmembrane region" description="Helical" evidence="20">
    <location>
        <begin position="202"/>
        <end position="231"/>
    </location>
</feature>
<dbReference type="PROSITE" id="PS50089">
    <property type="entry name" value="ZF_RING_2"/>
    <property type="match status" value="1"/>
</dbReference>
<evidence type="ECO:0000256" key="14">
    <source>
        <dbReference type="ARBA" id="ARBA00057605"/>
    </source>
</evidence>
<accession>A0A3Q2ZI47</accession>
<proteinExistence type="predicted"/>
<dbReference type="OMA" id="TAILLWT"/>
<dbReference type="Ensembl" id="ENSHCOT00000020834.1">
    <property type="protein sequence ID" value="ENSHCOP00000026053.1"/>
    <property type="gene ID" value="ENSHCOG00000016640.1"/>
</dbReference>
<evidence type="ECO:0000256" key="2">
    <source>
        <dbReference type="ARBA" id="ARBA00004477"/>
    </source>
</evidence>
<dbReference type="FunFam" id="3.30.40.10:FF:000387">
    <property type="entry name" value="RING finger protein 26"/>
    <property type="match status" value="1"/>
</dbReference>
<dbReference type="RefSeq" id="XP_019748303.1">
    <property type="nucleotide sequence ID" value="XM_019892744.1"/>
</dbReference>
<evidence type="ECO:0000256" key="12">
    <source>
        <dbReference type="ARBA" id="ARBA00022989"/>
    </source>
</evidence>
<reference evidence="22" key="2">
    <citation type="submission" date="2025-09" db="UniProtKB">
        <authorList>
            <consortium name="Ensembl"/>
        </authorList>
    </citation>
    <scope>IDENTIFICATION</scope>
</reference>
<feature type="transmembrane region" description="Helical" evidence="20">
    <location>
        <begin position="71"/>
        <end position="91"/>
    </location>
</feature>
<feature type="transmembrane region" description="Helical" evidence="20">
    <location>
        <begin position="112"/>
        <end position="134"/>
    </location>
</feature>
<dbReference type="GO" id="GO:0016567">
    <property type="term" value="P:protein ubiquitination"/>
    <property type="evidence" value="ECO:0007669"/>
    <property type="project" value="TreeGrafter"/>
</dbReference>
<name>A0A3Q2ZI47_HIPCM</name>
<feature type="transmembrane region" description="Helical" evidence="20">
    <location>
        <begin position="41"/>
        <end position="65"/>
    </location>
</feature>
<dbReference type="SUPFAM" id="SSF57850">
    <property type="entry name" value="RING/U-box"/>
    <property type="match status" value="1"/>
</dbReference>
<evidence type="ECO:0000256" key="17">
    <source>
        <dbReference type="ARBA" id="ARBA00075536"/>
    </source>
</evidence>
<evidence type="ECO:0000256" key="7">
    <source>
        <dbReference type="ARBA" id="ARBA00022723"/>
    </source>
</evidence>
<evidence type="ECO:0000256" key="16">
    <source>
        <dbReference type="ARBA" id="ARBA00067352"/>
    </source>
</evidence>
<dbReference type="GeneID" id="109529381"/>
<dbReference type="OrthoDB" id="1711136at2759"/>
<evidence type="ECO:0000256" key="6">
    <source>
        <dbReference type="ARBA" id="ARBA00022692"/>
    </source>
</evidence>
<dbReference type="CTD" id="79102"/>
<keyword evidence="11" id="KW-0862">Zinc</keyword>
<dbReference type="InterPro" id="IPR013083">
    <property type="entry name" value="Znf_RING/FYVE/PHD"/>
</dbReference>
<keyword evidence="13 20" id="KW-0472">Membrane</keyword>
<evidence type="ECO:0000256" key="11">
    <source>
        <dbReference type="ARBA" id="ARBA00022833"/>
    </source>
</evidence>
<comment type="catalytic activity">
    <reaction evidence="1">
        <text>S-ubiquitinyl-[E2 ubiquitin-conjugating enzyme]-L-cysteine + [acceptor protein]-L-lysine = [E2 ubiquitin-conjugating enzyme]-L-cysteine + N(6)-ubiquitinyl-[acceptor protein]-L-lysine.</text>
        <dbReference type="EC" id="2.3.2.27"/>
    </reaction>
</comment>
<evidence type="ECO:0000256" key="5">
    <source>
        <dbReference type="ARBA" id="ARBA00022679"/>
    </source>
</evidence>
<dbReference type="GO" id="GO:0008270">
    <property type="term" value="F:zinc ion binding"/>
    <property type="evidence" value="ECO:0007669"/>
    <property type="project" value="UniProtKB-KW"/>
</dbReference>
<dbReference type="STRING" id="109280.ENSHCOP00000026053"/>
<dbReference type="RefSeq" id="XP_019748302.1">
    <property type="nucleotide sequence ID" value="XM_019892743.1"/>
</dbReference>
<evidence type="ECO:0000256" key="19">
    <source>
        <dbReference type="SAM" id="MobiDB-lite"/>
    </source>
</evidence>
<evidence type="ECO:0000256" key="8">
    <source>
        <dbReference type="ARBA" id="ARBA00022771"/>
    </source>
</evidence>
<dbReference type="InterPro" id="IPR001841">
    <property type="entry name" value="Znf_RING"/>
</dbReference>
<keyword evidence="9" id="KW-0833">Ubl conjugation pathway</keyword>
<feature type="transmembrane region" description="Helical" evidence="20">
    <location>
        <begin position="171"/>
        <end position="190"/>
    </location>
</feature>
<evidence type="ECO:0000256" key="9">
    <source>
        <dbReference type="ARBA" id="ARBA00022786"/>
    </source>
</evidence>
<sequence>MGPVNIIISTVGKCVDVVSLMLDVNYLLVHTTVRTILAVSHFIINLPALMVYCILELCNLVALFLLSTAVAMSHIAQGAAAGLMLSLEGVLESLKMVGYLLTHMLLRGKEQLCRGLLLLLEACGIALSLLVYLVNMTVNYALIAALNLHSALLSVWQTVSSPLQMALELTLTSITFLYSSLIGTSAFLWSPCKLALDFLASLVHIFVSIFILNTYGLVLTVGIALTTTAYLNPEVTRQASRRLMAFVNSFPALQTLSTALHSTLCLIHGVMRHLHRVSLHLYLLERRMWQQLSRHSSQLSLALRMQLHGQNRAGSDPDGEVIRRDPPDGRAEDHQREQSASSSTVRPLKAEKLWRPPAENLLTLLNEQEHRKMCVICHDCAKTVVLLPCRHLCLCRGCTDILLHQPFYQHNCPLCRRIIFDTIEVYL</sequence>
<comment type="subunit">
    <text evidence="15">Interacts with INCA1. Interacts with TMEM43, ENDOD1, TMEM33 and TMED1 to form a complex capable of modulating innate immune signaling through the cGAS-STING pathway. Interacts with UBE2J1; this interaction is important for SQSTM1 ubiquitination.</text>
</comment>
<dbReference type="Proteomes" id="UP000264820">
    <property type="component" value="Unplaced"/>
</dbReference>
<evidence type="ECO:0000256" key="3">
    <source>
        <dbReference type="ARBA" id="ARBA00004906"/>
    </source>
</evidence>
<organism evidence="22 23">
    <name type="scientific">Hippocampus comes</name>
    <name type="common">Tiger tail seahorse</name>
    <dbReference type="NCBI Taxonomy" id="109280"/>
    <lineage>
        <taxon>Eukaryota</taxon>
        <taxon>Metazoa</taxon>
        <taxon>Chordata</taxon>
        <taxon>Craniata</taxon>
        <taxon>Vertebrata</taxon>
        <taxon>Euteleostomi</taxon>
        <taxon>Actinopterygii</taxon>
        <taxon>Neopterygii</taxon>
        <taxon>Teleostei</taxon>
        <taxon>Neoteleostei</taxon>
        <taxon>Acanthomorphata</taxon>
        <taxon>Syngnathiaria</taxon>
        <taxon>Syngnathiformes</taxon>
        <taxon>Syngnathoidei</taxon>
        <taxon>Syngnathidae</taxon>
        <taxon>Hippocampus</taxon>
    </lineage>
</organism>